<dbReference type="AlphaFoldDB" id="A0A154W4H2"/>
<dbReference type="Pfam" id="PF23189">
    <property type="entry name" value="UPF0261_C"/>
    <property type="match status" value="1"/>
</dbReference>
<dbReference type="InterPro" id="IPR051353">
    <property type="entry name" value="Tobamovirus_resist_UPF0261"/>
</dbReference>
<feature type="domain" description="UPF0261" evidence="2">
    <location>
        <begin position="187"/>
        <end position="404"/>
    </location>
</feature>
<name>A0A154W4H2_9PROT</name>
<evidence type="ECO:0000313" key="4">
    <source>
        <dbReference type="Proteomes" id="UP000076400"/>
    </source>
</evidence>
<dbReference type="Gene3D" id="3.40.50.12020">
    <property type="entry name" value="Uncharacterised protein family UPF0261, NN domain"/>
    <property type="match status" value="1"/>
</dbReference>
<dbReference type="PANTHER" id="PTHR31862">
    <property type="entry name" value="UPF0261 DOMAIN PROTEIN (AFU_ORTHOLOGUE AFUA_1G10120)"/>
    <property type="match status" value="1"/>
</dbReference>
<keyword evidence="4" id="KW-1185">Reference proteome</keyword>
<dbReference type="PIRSF" id="PIRSF033271">
    <property type="entry name" value="UCP033271"/>
    <property type="match status" value="1"/>
</dbReference>
<dbReference type="Gene3D" id="3.40.50.12030">
    <property type="entry name" value="Uncharacterised protein family UPF0261, NC domain"/>
    <property type="match status" value="1"/>
</dbReference>
<gene>
    <name evidence="3" type="ORF">AUP43_01830</name>
</gene>
<dbReference type="EMBL" id="LPXN01000105">
    <property type="protein sequence ID" value="KZD08363.1"/>
    <property type="molecule type" value="Genomic_DNA"/>
</dbReference>
<evidence type="ECO:0000313" key="3">
    <source>
        <dbReference type="EMBL" id="KZD08363.1"/>
    </source>
</evidence>
<protein>
    <submittedName>
        <fullName evidence="3">Uncharacterized protein</fullName>
    </submittedName>
</protein>
<sequence length="404" mass="41848">MAATGTAPGTAYVVGTFDTKAEELLYVAGLLRAAGLWVVTIDVGTKTASAEADISAQAVAACHPEGADAVFAAGDRGAAVTAMTEALLGLVATRRDIGGMIGLGGSGGTSIIAPTLRALPIGVPKLMVSTLAAGDVGPFVGVHDIAMMYPVTDIAGLNRLSRVILANAAHALAGMMTRPVPQPADSRPALGFSMFGVTTACIQQLTARLSGDYECQVFHANGPGGRALEAIAGSGMLQGMVDITTTEAADHLLGGVCTAGPERFDIVARTGIPWVGSCGALDMVNFWAPETIPERYRGRLFHAHNANVTLMRTNAGELEQIAAWICGKLNASSGPVRLLLPEGGVSALDAPGQKFHDTDADAALFAAFERHFVASADHLLVRVPHHINDPGFVEAAERHVRELM</sequence>
<dbReference type="RefSeq" id="WP_067555765.1">
    <property type="nucleotide sequence ID" value="NZ_LPXN01000105.1"/>
</dbReference>
<dbReference type="Proteomes" id="UP000076400">
    <property type="component" value="Unassembled WGS sequence"/>
</dbReference>
<dbReference type="InterPro" id="IPR008322">
    <property type="entry name" value="UPF0261"/>
</dbReference>
<evidence type="ECO:0000259" key="2">
    <source>
        <dbReference type="Pfam" id="PF23189"/>
    </source>
</evidence>
<dbReference type="NCBIfam" id="NF002674">
    <property type="entry name" value="PRK02399.1-2"/>
    <property type="match status" value="1"/>
</dbReference>
<dbReference type="CDD" id="cd15488">
    <property type="entry name" value="Tm-1-like"/>
    <property type="match status" value="1"/>
</dbReference>
<comment type="caution">
    <text evidence="3">The sequence shown here is derived from an EMBL/GenBank/DDBJ whole genome shotgun (WGS) entry which is preliminary data.</text>
</comment>
<dbReference type="Pfam" id="PF06792">
    <property type="entry name" value="UPF0261"/>
    <property type="match status" value="1"/>
</dbReference>
<feature type="domain" description="UPF0261" evidence="1">
    <location>
        <begin position="11"/>
        <end position="178"/>
    </location>
</feature>
<reference evidence="3 4" key="1">
    <citation type="submission" date="2015-12" db="EMBL/GenBank/DDBJ databases">
        <title>Genome sequence of Oceanibaculum pacificum MCCC 1A02656.</title>
        <authorList>
            <person name="Lu L."/>
            <person name="Lai Q."/>
            <person name="Shao Z."/>
            <person name="Qian P."/>
        </authorList>
    </citation>
    <scope>NUCLEOTIDE SEQUENCE [LARGE SCALE GENOMIC DNA]</scope>
    <source>
        <strain evidence="3 4">MCCC 1A02656</strain>
    </source>
</reference>
<evidence type="ECO:0000259" key="1">
    <source>
        <dbReference type="Pfam" id="PF06792"/>
    </source>
</evidence>
<dbReference type="NCBIfam" id="NF002673">
    <property type="entry name" value="PRK02399.1-1"/>
    <property type="match status" value="1"/>
</dbReference>
<dbReference type="STRING" id="580166.AUP43_01830"/>
<proteinExistence type="predicted"/>
<dbReference type="OrthoDB" id="9776369at2"/>
<dbReference type="PANTHER" id="PTHR31862:SF1">
    <property type="entry name" value="UPF0261 DOMAIN PROTEIN (AFU_ORTHOLOGUE AFUA_1G10120)"/>
    <property type="match status" value="1"/>
</dbReference>
<dbReference type="InterPro" id="IPR056778">
    <property type="entry name" value="UPF0261_C"/>
</dbReference>
<organism evidence="3 4">
    <name type="scientific">Oceanibaculum pacificum</name>
    <dbReference type="NCBI Taxonomy" id="580166"/>
    <lineage>
        <taxon>Bacteria</taxon>
        <taxon>Pseudomonadati</taxon>
        <taxon>Pseudomonadota</taxon>
        <taxon>Alphaproteobacteria</taxon>
        <taxon>Rhodospirillales</taxon>
        <taxon>Oceanibaculaceae</taxon>
        <taxon>Oceanibaculum</taxon>
    </lineage>
</organism>
<dbReference type="InterPro" id="IPR044122">
    <property type="entry name" value="UPF0261_N"/>
</dbReference>
<accession>A0A154W4H2</accession>